<keyword evidence="1" id="KW-0732">Signal</keyword>
<feature type="chain" id="PRO_5045327948" evidence="1">
    <location>
        <begin position="25"/>
        <end position="119"/>
    </location>
</feature>
<evidence type="ECO:0000256" key="1">
    <source>
        <dbReference type="SAM" id="SignalP"/>
    </source>
</evidence>
<dbReference type="EMBL" id="JAMDLW010000033">
    <property type="protein sequence ID" value="MCY9522310.1"/>
    <property type="molecule type" value="Genomic_DNA"/>
</dbReference>
<dbReference type="RefSeq" id="WP_087432988.1">
    <property type="nucleotide sequence ID" value="NZ_JAMDLV010000081.1"/>
</dbReference>
<keyword evidence="3" id="KW-1185">Reference proteome</keyword>
<sequence>MFKKFASFSLAIASMVFLTQGAYAAENNIHSNVNTQHHTQTVNDEVIIQSITYVITEDGVRFRSNPSLSGAVLGLLYKGDMVNTGHSEPIYADGYAWKSVYSYKHNTWGWVVADYLAER</sequence>
<evidence type="ECO:0000313" key="2">
    <source>
        <dbReference type="EMBL" id="MCY9522310.1"/>
    </source>
</evidence>
<feature type="signal peptide" evidence="1">
    <location>
        <begin position="1"/>
        <end position="24"/>
    </location>
</feature>
<reference evidence="2 3" key="1">
    <citation type="submission" date="2022-05" db="EMBL/GenBank/DDBJ databases">
        <title>Genome Sequencing of Bee-Associated Microbes.</title>
        <authorList>
            <person name="Dunlap C."/>
        </authorList>
    </citation>
    <scope>NUCLEOTIDE SEQUENCE [LARGE SCALE GENOMIC DNA]</scope>
    <source>
        <strain evidence="2 3">NRRL NRS-1438</strain>
    </source>
</reference>
<gene>
    <name evidence="2" type="ORF">M5X09_22080</name>
</gene>
<comment type="caution">
    <text evidence="2">The sequence shown here is derived from an EMBL/GenBank/DDBJ whole genome shotgun (WGS) entry which is preliminary data.</text>
</comment>
<dbReference type="Proteomes" id="UP001207626">
    <property type="component" value="Unassembled WGS sequence"/>
</dbReference>
<name>A0ABT4DY74_9BACL</name>
<accession>A0ABT4DY74</accession>
<protein>
    <submittedName>
        <fullName evidence="2">SH3 domain-containing protein</fullName>
    </submittedName>
</protein>
<dbReference type="Gene3D" id="2.30.30.40">
    <property type="entry name" value="SH3 Domains"/>
    <property type="match status" value="1"/>
</dbReference>
<organism evidence="2 3">
    <name type="scientific">Paenibacillus apiarius</name>
    <dbReference type="NCBI Taxonomy" id="46240"/>
    <lineage>
        <taxon>Bacteria</taxon>
        <taxon>Bacillati</taxon>
        <taxon>Bacillota</taxon>
        <taxon>Bacilli</taxon>
        <taxon>Bacillales</taxon>
        <taxon>Paenibacillaceae</taxon>
        <taxon>Paenibacillus</taxon>
    </lineage>
</organism>
<proteinExistence type="predicted"/>
<evidence type="ECO:0000313" key="3">
    <source>
        <dbReference type="Proteomes" id="UP001207626"/>
    </source>
</evidence>